<evidence type="ECO:0000313" key="3">
    <source>
        <dbReference type="Proteomes" id="UP000596660"/>
    </source>
</evidence>
<organism evidence="2 3">
    <name type="scientific">Chenopodium quinoa</name>
    <name type="common">Quinoa</name>
    <dbReference type="NCBI Taxonomy" id="63459"/>
    <lineage>
        <taxon>Eukaryota</taxon>
        <taxon>Viridiplantae</taxon>
        <taxon>Streptophyta</taxon>
        <taxon>Embryophyta</taxon>
        <taxon>Tracheophyta</taxon>
        <taxon>Spermatophyta</taxon>
        <taxon>Magnoliopsida</taxon>
        <taxon>eudicotyledons</taxon>
        <taxon>Gunneridae</taxon>
        <taxon>Pentapetalae</taxon>
        <taxon>Caryophyllales</taxon>
        <taxon>Chenopodiaceae</taxon>
        <taxon>Chenopodioideae</taxon>
        <taxon>Atripliceae</taxon>
        <taxon>Chenopodium</taxon>
    </lineage>
</organism>
<accession>A0A803N9D1</accession>
<dbReference type="EnsemblPlants" id="AUR62042548-RA">
    <property type="protein sequence ID" value="AUR62042548-RA:cds"/>
    <property type="gene ID" value="AUR62042548"/>
</dbReference>
<reference evidence="2" key="2">
    <citation type="submission" date="2021-03" db="UniProtKB">
        <authorList>
            <consortium name="EnsemblPlants"/>
        </authorList>
    </citation>
    <scope>IDENTIFICATION</scope>
</reference>
<dbReference type="AlphaFoldDB" id="A0A803N9D1"/>
<dbReference type="Proteomes" id="UP000596660">
    <property type="component" value="Unplaced"/>
</dbReference>
<name>A0A803N9D1_CHEQI</name>
<evidence type="ECO:0000256" key="1">
    <source>
        <dbReference type="SAM" id="Coils"/>
    </source>
</evidence>
<evidence type="ECO:0000313" key="2">
    <source>
        <dbReference type="EnsemblPlants" id="AUR62042548-RA:cds"/>
    </source>
</evidence>
<keyword evidence="1" id="KW-0175">Coiled coil</keyword>
<sequence length="222" mass="24593">MAGGNHYSSGASSSTSRGIVGLTTNCTCGIEVVVLTIKNGPNSRRRFFGCPKWPCLGNIIKGDCALQSSSLWQYLATVVPHRYRQSPLYFGTSTKVIVLRHLQGGKHYSSGASSSTSRGIVGSRTNCTCGLEAVVCTVKNGPNSRRSFFGNPKWPETTSFFLKWVNCNSNVDDDLWFQIIERDTTIVEMEFNQSVLEEKANKFQGKKNKLEDDLQEMKTQIC</sequence>
<proteinExistence type="predicted"/>
<reference evidence="2" key="1">
    <citation type="journal article" date="2017" name="Nature">
        <title>The genome of Chenopodium quinoa.</title>
        <authorList>
            <person name="Jarvis D.E."/>
            <person name="Ho Y.S."/>
            <person name="Lightfoot D.J."/>
            <person name="Schmoeckel S.M."/>
            <person name="Li B."/>
            <person name="Borm T.J.A."/>
            <person name="Ohyanagi H."/>
            <person name="Mineta K."/>
            <person name="Michell C.T."/>
            <person name="Saber N."/>
            <person name="Kharbatia N.M."/>
            <person name="Rupper R.R."/>
            <person name="Sharp A.R."/>
            <person name="Dally N."/>
            <person name="Boughton B.A."/>
            <person name="Woo Y.H."/>
            <person name="Gao G."/>
            <person name="Schijlen E.G.W.M."/>
            <person name="Guo X."/>
            <person name="Momin A.A."/>
            <person name="Negrao S."/>
            <person name="Al-Babili S."/>
            <person name="Gehring C."/>
            <person name="Roessner U."/>
            <person name="Jung C."/>
            <person name="Murphy K."/>
            <person name="Arold S.T."/>
            <person name="Gojobori T."/>
            <person name="van der Linden C.G."/>
            <person name="van Loo E.N."/>
            <person name="Jellen E.N."/>
            <person name="Maughan P.J."/>
            <person name="Tester M."/>
        </authorList>
    </citation>
    <scope>NUCLEOTIDE SEQUENCE [LARGE SCALE GENOMIC DNA]</scope>
    <source>
        <strain evidence="2">cv. PI 614886</strain>
    </source>
</reference>
<feature type="coiled-coil region" evidence="1">
    <location>
        <begin position="193"/>
        <end position="220"/>
    </location>
</feature>
<dbReference type="Gramene" id="AUR62042548-RA">
    <property type="protein sequence ID" value="AUR62042548-RA:cds"/>
    <property type="gene ID" value="AUR62042548"/>
</dbReference>
<evidence type="ECO:0008006" key="4">
    <source>
        <dbReference type="Google" id="ProtNLM"/>
    </source>
</evidence>
<dbReference type="PANTHER" id="PTHR33248">
    <property type="entry name" value="ZINC ION-BINDING PROTEIN"/>
    <property type="match status" value="1"/>
</dbReference>
<protein>
    <recommendedName>
        <fullName evidence="4">Zinc finger GRF-type domain-containing protein</fullName>
    </recommendedName>
</protein>
<keyword evidence="3" id="KW-1185">Reference proteome</keyword>